<evidence type="ECO:0000256" key="4">
    <source>
        <dbReference type="ARBA" id="ARBA00022801"/>
    </source>
</evidence>
<dbReference type="CDD" id="cd18793">
    <property type="entry name" value="SF2_C_SNF"/>
    <property type="match status" value="1"/>
</dbReference>
<evidence type="ECO:0000256" key="3">
    <source>
        <dbReference type="ARBA" id="ARBA00022741"/>
    </source>
</evidence>
<feature type="region of interest" description="Disordered" evidence="6">
    <location>
        <begin position="145"/>
        <end position="308"/>
    </location>
</feature>
<gene>
    <name evidence="8" type="ORF">BU16DRAFT_561418</name>
</gene>
<dbReference type="PANTHER" id="PTHR45626:SF26">
    <property type="entry name" value="FAMILY HELICASE, PUTATIVE (AFU_ORTHOLOGUE AFUA_2G09120)-RELATED"/>
    <property type="match status" value="1"/>
</dbReference>
<dbReference type="GO" id="GO:0005524">
    <property type="term" value="F:ATP binding"/>
    <property type="evidence" value="ECO:0007669"/>
    <property type="project" value="UniProtKB-KW"/>
</dbReference>
<dbReference type="PROSITE" id="PS51194">
    <property type="entry name" value="HELICASE_CTER"/>
    <property type="match status" value="1"/>
</dbReference>
<protein>
    <recommendedName>
        <fullName evidence="7">Helicase C-terminal domain-containing protein</fullName>
    </recommendedName>
</protein>
<feature type="compositionally biased region" description="Basic residues" evidence="6">
    <location>
        <begin position="281"/>
        <end position="297"/>
    </location>
</feature>
<dbReference type="GO" id="GO:0016787">
    <property type="term" value="F:hydrolase activity"/>
    <property type="evidence" value="ECO:0007669"/>
    <property type="project" value="UniProtKB-KW"/>
</dbReference>
<proteinExistence type="predicted"/>
<dbReference type="Gene3D" id="3.40.50.10810">
    <property type="entry name" value="Tandem AAA-ATPase domain"/>
    <property type="match status" value="1"/>
</dbReference>
<dbReference type="GO" id="GO:0006281">
    <property type="term" value="P:DNA repair"/>
    <property type="evidence" value="ECO:0007669"/>
    <property type="project" value="TreeGrafter"/>
</dbReference>
<dbReference type="Proteomes" id="UP000799750">
    <property type="component" value="Unassembled WGS sequence"/>
</dbReference>
<dbReference type="GO" id="GO:0008168">
    <property type="term" value="F:methyltransferase activity"/>
    <property type="evidence" value="ECO:0007669"/>
    <property type="project" value="UniProtKB-KW"/>
</dbReference>
<feature type="compositionally biased region" description="Basic residues" evidence="6">
    <location>
        <begin position="1616"/>
        <end position="1630"/>
    </location>
</feature>
<feature type="compositionally biased region" description="Acidic residues" evidence="6">
    <location>
        <begin position="30"/>
        <end position="39"/>
    </location>
</feature>
<dbReference type="EMBL" id="MU004189">
    <property type="protein sequence ID" value="KAF2495114.1"/>
    <property type="molecule type" value="Genomic_DNA"/>
</dbReference>
<dbReference type="SUPFAM" id="SSF52540">
    <property type="entry name" value="P-loop containing nucleoside triphosphate hydrolases"/>
    <property type="match status" value="2"/>
</dbReference>
<sequence>MFSRITSFFTPLRSRKRNHAEFARDAASSTEDDQDELMPDYEAQTHKSTASRKPTVARTPARKTIPRRKTAPAQNPIHARKPTAAPARKLAPARKPQTTREPAAPRRPLDNVGVTSERINATAPPRKSRWVLSHVEIPVIKKRMNPLPAPRSVARTVAPPIPVMENDDDDSSARPRRKRPRVSYVETWDIPVSDDSSEEMDNEESESVSAFCAEEEEEPDESSDYDEDSAGSGESSEAGSEEEMSPPSAKPKSVLPISKKKSGPQPAVEDGEPMDVDSAYRRRPPLPKRPKTKKKKGDFKGTGLNPNLPPISNIDDIFEEMTGKALTSGLADCIEHLRGRTLNVATMCSGTEAPLLALQLMNDALGRIGHETLSFKHRFSAEIVPSKQAYIERNFQPEIIFRDVKDLTNNGEAATEATTAWGSRKAIPGDIDLLVAGFACVDRSPLNNYQKKLTEKGETGDTFRAIVSYANVYQPPIIILENVVGKGTQWDEFKELYWNIGYESETVRADTKDYYLPQTRIRTYMVCLNIEKFGDGVREAVADWVDVVKSFQRRASSPFADFTLPVDDPRLQRLRLTGVQEARDKKSKPWEKCRARHELARKNGKLGEKRPLTEWIEGGSCDPLDYTDRAMLRTRVARDLDFMDISHLRNAAHKTLSYDSTSKMRVWDLSQNVDRGAADKPVFGMANCLTPSGTAYITHLGIRASGYEYLLLQGIPIDKIVFTTETNAQIRSLGGNAMSCPCVWAAMISAFIVSYKSLFPRTSAARSATVMASVPRGPPTITGEELLETASRQQASSIKIKLSQLLRNAKDSASMCYCEGNGFAVRNKIKVCESCGHTACTSCAGRPTHNYCSVIPADSRMTPQDFQRKWRRALPSRVAFRLLRDSKRLRGFLADVQSQQSALYVDAITNAFDVEMRLESFDRSRDWIVHYDSPTARLDLVLSNQPQWRLYAKPPNNLPANDTLRASLSHPIARSFIRGDDLLAWPWEVLVPREDTFQVSIRGSGDTAPSWRAQMGLLEFQNETVPKVLSINSSKPGLGGVDLSGNYQLLSKCGTSKNSLYRKLPSTLKEDENEPINLFFDPSPLGDPRDDYFVFSKDHSRLPWGQSRDVIARLDSTWEPWKINILTQRKVSVQGKWSSVAASDMRLVPISTEMSFRSAPLDPCWNASLISGPCSGLRAILACKFEASGKMGEAWKTRQFVQPDDKQFLATFRFVLDRIRNVPGLNDSWTQLTGLPLVHCESCAPTLPGIKWLSNAAKTTATPFEDHMEAAAYESRLKNRPATVQIGVKVDDGIGHMEIGLNIHSMVHRAVARLGGVGGPPVVSWRLISDAYPLAIGSFPRFKLRNNDGDPVCPTPLNMSPPLRKEQERSLKWMLDREDPGAPKFRLQEIEEVSIPQLNWRAEVRAQKDIVVKGGVLAEKVGFGKTVTILAMAHDEFNKKGQETIVEENRSSATAVPGLIDISATLIICNDSISNQWEEEIAKFLPEKDYSSKVLLIKRWEHFMKLSISDFIEARFVILNWKLLANDRYNKRLAELCAMREPVTKPSRAFASWLDFSLPRLPESIENLQSMDIDSFEEDLDRRREETSASSDFNAVLPSKRLTGRKYVENAPKTAPKAKPRAAAKSKSKKGQNTDATWESHKAPVLQLFRWNRIVVDEFQYLESDLLPVYMSTVRLHSEKTWILSGTIGLDDFRDVKVMASFFHVNLGGDTEVAGVITPRNLTKIKAEKMTSAEKFLSFQEARSQEWHMVRHQSAQRFLDLFARQNAPIIEDIPTVETLRLSRLHLNHHEVYLNLLSHFAKEQMQMSRKFDGYSSDRKTLLKGLIGTSKTAEEALVNCNTSFTSTGDPARARASEMKASQQRLMKTLVQAEILKKYCGALDSHYIEWKTSTNEKDNHLGDLDAVGALKTFISKAEQQAKHEPSPTDSSRDIASKELRELSGKLREEERAFLGQLRSGRLVESLERLKQGTHTCATGVKHCQNAQCQQTRSDPLSCSVLPLCGHISCATCLRNTAGLIECPVKGCKAKTRDGLPTTGAQLQKVDHISEHTPGAKLESLFRLLDSIKEDQAVLFVHSAFLLDKVAEALEEREIAHSALREDSSDTGELLADFQKNKTSTRKRVLVLDLYGANAAGLNLFTANHVIFLSPLLEVSQHDHESKMEQAIGRARRYGQKKTVHVYHFVALNTIDVDIMQRHYRRSNVLREGEFTPMNMNDQDDASSQNTQLVHNRKGDIILVPQQWLYDDKKAKKLDIDQSDKGDYHSLFQFSETFPEIEPVE</sequence>
<evidence type="ECO:0000259" key="7">
    <source>
        <dbReference type="PROSITE" id="PS51194"/>
    </source>
</evidence>
<dbReference type="InterPro" id="IPR014001">
    <property type="entry name" value="Helicase_ATP-bd"/>
</dbReference>
<dbReference type="InterPro" id="IPR049730">
    <property type="entry name" value="SNF2/RAD54-like_C"/>
</dbReference>
<evidence type="ECO:0000313" key="9">
    <source>
        <dbReference type="Proteomes" id="UP000799750"/>
    </source>
</evidence>
<feature type="compositionally biased region" description="Basic residues" evidence="6">
    <location>
        <begin position="60"/>
        <end position="70"/>
    </location>
</feature>
<keyword evidence="2" id="KW-0808">Transferase</keyword>
<keyword evidence="4" id="KW-0378">Hydrolase</keyword>
<dbReference type="Gene3D" id="3.40.50.150">
    <property type="entry name" value="Vaccinia Virus protein VP39"/>
    <property type="match status" value="1"/>
</dbReference>
<name>A0A6A6QSK3_9PEZI</name>
<dbReference type="OrthoDB" id="423221at2759"/>
<dbReference type="InterPro" id="IPR027417">
    <property type="entry name" value="P-loop_NTPase"/>
</dbReference>
<feature type="region of interest" description="Disordered" evidence="6">
    <location>
        <begin position="1"/>
        <end position="125"/>
    </location>
</feature>
<feature type="compositionally biased region" description="Acidic residues" evidence="6">
    <location>
        <begin position="213"/>
        <end position="229"/>
    </location>
</feature>
<keyword evidence="1" id="KW-0489">Methyltransferase</keyword>
<dbReference type="GO" id="GO:0008094">
    <property type="term" value="F:ATP-dependent activity, acting on DNA"/>
    <property type="evidence" value="ECO:0007669"/>
    <property type="project" value="TreeGrafter"/>
</dbReference>
<dbReference type="SUPFAM" id="SSF53335">
    <property type="entry name" value="S-adenosyl-L-methionine-dependent methyltransferases"/>
    <property type="match status" value="1"/>
</dbReference>
<dbReference type="InterPro" id="IPR050628">
    <property type="entry name" value="SNF2_RAD54_helicase_TF"/>
</dbReference>
<feature type="region of interest" description="Disordered" evidence="6">
    <location>
        <begin position="1608"/>
        <end position="1637"/>
    </location>
</feature>
<dbReference type="Pfam" id="PF00271">
    <property type="entry name" value="Helicase_C"/>
    <property type="match status" value="1"/>
</dbReference>
<keyword evidence="5" id="KW-0067">ATP-binding</keyword>
<dbReference type="InterPro" id="IPR029063">
    <property type="entry name" value="SAM-dependent_MTases_sf"/>
</dbReference>
<dbReference type="GO" id="GO:0005634">
    <property type="term" value="C:nucleus"/>
    <property type="evidence" value="ECO:0007669"/>
    <property type="project" value="TreeGrafter"/>
</dbReference>
<feature type="compositionally biased region" description="Low complexity" evidence="6">
    <location>
        <begin position="82"/>
        <end position="96"/>
    </location>
</feature>
<dbReference type="Pfam" id="PF00176">
    <property type="entry name" value="SNF2-rel_dom"/>
    <property type="match status" value="1"/>
</dbReference>
<feature type="domain" description="Helicase C-terminal" evidence="7">
    <location>
        <begin position="2056"/>
        <end position="2218"/>
    </location>
</feature>
<dbReference type="InterPro" id="IPR001650">
    <property type="entry name" value="Helicase_C-like"/>
</dbReference>
<feature type="compositionally biased region" description="Acidic residues" evidence="6">
    <location>
        <begin position="195"/>
        <end position="206"/>
    </location>
</feature>
<dbReference type="GO" id="GO:0032259">
    <property type="term" value="P:methylation"/>
    <property type="evidence" value="ECO:0007669"/>
    <property type="project" value="UniProtKB-KW"/>
</dbReference>
<reference evidence="8" key="1">
    <citation type="journal article" date="2020" name="Stud. Mycol.">
        <title>101 Dothideomycetes genomes: a test case for predicting lifestyles and emergence of pathogens.</title>
        <authorList>
            <person name="Haridas S."/>
            <person name="Albert R."/>
            <person name="Binder M."/>
            <person name="Bloem J."/>
            <person name="Labutti K."/>
            <person name="Salamov A."/>
            <person name="Andreopoulos B."/>
            <person name="Baker S."/>
            <person name="Barry K."/>
            <person name="Bills G."/>
            <person name="Bluhm B."/>
            <person name="Cannon C."/>
            <person name="Castanera R."/>
            <person name="Culley D."/>
            <person name="Daum C."/>
            <person name="Ezra D."/>
            <person name="Gonzalez J."/>
            <person name="Henrissat B."/>
            <person name="Kuo A."/>
            <person name="Liang C."/>
            <person name="Lipzen A."/>
            <person name="Lutzoni F."/>
            <person name="Magnuson J."/>
            <person name="Mondo S."/>
            <person name="Nolan M."/>
            <person name="Ohm R."/>
            <person name="Pangilinan J."/>
            <person name="Park H.-J."/>
            <person name="Ramirez L."/>
            <person name="Alfaro M."/>
            <person name="Sun H."/>
            <person name="Tritt A."/>
            <person name="Yoshinaga Y."/>
            <person name="Zwiers L.-H."/>
            <person name="Turgeon B."/>
            <person name="Goodwin S."/>
            <person name="Spatafora J."/>
            <person name="Crous P."/>
            <person name="Grigoriev I."/>
        </authorList>
    </citation>
    <scope>NUCLEOTIDE SEQUENCE</scope>
    <source>
        <strain evidence="8">CBS 269.34</strain>
    </source>
</reference>
<keyword evidence="3" id="KW-0547">Nucleotide-binding</keyword>
<dbReference type="InterPro" id="IPR038718">
    <property type="entry name" value="SNF2-like_sf"/>
</dbReference>
<evidence type="ECO:0000256" key="6">
    <source>
        <dbReference type="SAM" id="MobiDB-lite"/>
    </source>
</evidence>
<dbReference type="InterPro" id="IPR000330">
    <property type="entry name" value="SNF2_N"/>
</dbReference>
<evidence type="ECO:0000256" key="1">
    <source>
        <dbReference type="ARBA" id="ARBA00022603"/>
    </source>
</evidence>
<evidence type="ECO:0000313" key="8">
    <source>
        <dbReference type="EMBL" id="KAF2495114.1"/>
    </source>
</evidence>
<dbReference type="InterPro" id="IPR001525">
    <property type="entry name" value="C5_MeTfrase"/>
</dbReference>
<dbReference type="Gene3D" id="3.40.50.300">
    <property type="entry name" value="P-loop containing nucleotide triphosphate hydrolases"/>
    <property type="match status" value="1"/>
</dbReference>
<dbReference type="PANTHER" id="PTHR45626">
    <property type="entry name" value="TRANSCRIPTION TERMINATION FACTOR 2-RELATED"/>
    <property type="match status" value="1"/>
</dbReference>
<evidence type="ECO:0000256" key="2">
    <source>
        <dbReference type="ARBA" id="ARBA00022679"/>
    </source>
</evidence>
<dbReference type="SMART" id="SM00487">
    <property type="entry name" value="DEXDc"/>
    <property type="match status" value="1"/>
</dbReference>
<dbReference type="CDD" id="cd16449">
    <property type="entry name" value="RING-HC"/>
    <property type="match status" value="1"/>
</dbReference>
<organism evidence="8 9">
    <name type="scientific">Lophium mytilinum</name>
    <dbReference type="NCBI Taxonomy" id="390894"/>
    <lineage>
        <taxon>Eukaryota</taxon>
        <taxon>Fungi</taxon>
        <taxon>Dikarya</taxon>
        <taxon>Ascomycota</taxon>
        <taxon>Pezizomycotina</taxon>
        <taxon>Dothideomycetes</taxon>
        <taxon>Pleosporomycetidae</taxon>
        <taxon>Mytilinidiales</taxon>
        <taxon>Mytilinidiaceae</taxon>
        <taxon>Lophium</taxon>
    </lineage>
</organism>
<evidence type="ECO:0000256" key="5">
    <source>
        <dbReference type="ARBA" id="ARBA00022840"/>
    </source>
</evidence>
<keyword evidence="9" id="KW-1185">Reference proteome</keyword>
<accession>A0A6A6QSK3</accession>
<dbReference type="Pfam" id="PF00145">
    <property type="entry name" value="DNA_methylase"/>
    <property type="match status" value="1"/>
</dbReference>